<organism evidence="2 3">
    <name type="scientific">Methylobacterium planeticum</name>
    <dbReference type="NCBI Taxonomy" id="2615211"/>
    <lineage>
        <taxon>Bacteria</taxon>
        <taxon>Pseudomonadati</taxon>
        <taxon>Pseudomonadota</taxon>
        <taxon>Alphaproteobacteria</taxon>
        <taxon>Hyphomicrobiales</taxon>
        <taxon>Methylobacteriaceae</taxon>
        <taxon>Methylobacterium</taxon>
    </lineage>
</organism>
<accession>A0A6N6MGP1</accession>
<comment type="caution">
    <text evidence="2">The sequence shown here is derived from an EMBL/GenBank/DDBJ whole genome shotgun (WGS) entry which is preliminary data.</text>
</comment>
<reference evidence="2 3" key="1">
    <citation type="submission" date="2019-09" db="EMBL/GenBank/DDBJ databases">
        <title>YIM 132548 draft genome.</title>
        <authorList>
            <person name="Jiang L."/>
        </authorList>
    </citation>
    <scope>NUCLEOTIDE SEQUENCE [LARGE SCALE GENOMIC DNA]</scope>
    <source>
        <strain evidence="2 3">YIM 132548</strain>
    </source>
</reference>
<gene>
    <name evidence="2" type="ORF">F6X51_23765</name>
</gene>
<dbReference type="EMBL" id="VZZJ01000032">
    <property type="protein sequence ID" value="KAB1070099.1"/>
    <property type="molecule type" value="Genomic_DNA"/>
</dbReference>
<dbReference type="AlphaFoldDB" id="A0A6N6MGP1"/>
<evidence type="ECO:0000313" key="3">
    <source>
        <dbReference type="Proteomes" id="UP000441523"/>
    </source>
</evidence>
<dbReference type="Proteomes" id="UP000441523">
    <property type="component" value="Unassembled WGS sequence"/>
</dbReference>
<proteinExistence type="predicted"/>
<protein>
    <submittedName>
        <fullName evidence="2">Uncharacterized protein</fullName>
    </submittedName>
</protein>
<evidence type="ECO:0000313" key="2">
    <source>
        <dbReference type="EMBL" id="KAB1070099.1"/>
    </source>
</evidence>
<dbReference type="RefSeq" id="WP_150966152.1">
    <property type="nucleotide sequence ID" value="NZ_VZZJ01000032.1"/>
</dbReference>
<sequence length="115" mass="11427">MSFLLRAALVIGALSYLAAQRGVPGIATPPSPDAAAAAVPAAIGLPTAAAVLGGLPAALPAVLPAVLGSLPPEARERLAREGLAELSRRVGAAPASRDTLAAADRSPPWRGVEPR</sequence>
<name>A0A6N6MGP1_9HYPH</name>
<evidence type="ECO:0000256" key="1">
    <source>
        <dbReference type="SAM" id="MobiDB-lite"/>
    </source>
</evidence>
<keyword evidence="3" id="KW-1185">Reference proteome</keyword>
<feature type="region of interest" description="Disordered" evidence="1">
    <location>
        <begin position="87"/>
        <end position="115"/>
    </location>
</feature>